<dbReference type="EMBL" id="BPLR01020748">
    <property type="protein sequence ID" value="GIX82108.1"/>
    <property type="molecule type" value="Genomic_DNA"/>
</dbReference>
<protein>
    <recommendedName>
        <fullName evidence="1">MADF domain-containing protein</fullName>
    </recommendedName>
</protein>
<proteinExistence type="predicted"/>
<organism evidence="2 3">
    <name type="scientific">Caerostris extrusa</name>
    <name type="common">Bark spider</name>
    <name type="synonym">Caerostris bankana</name>
    <dbReference type="NCBI Taxonomy" id="172846"/>
    <lineage>
        <taxon>Eukaryota</taxon>
        <taxon>Metazoa</taxon>
        <taxon>Ecdysozoa</taxon>
        <taxon>Arthropoda</taxon>
        <taxon>Chelicerata</taxon>
        <taxon>Arachnida</taxon>
        <taxon>Araneae</taxon>
        <taxon>Araneomorphae</taxon>
        <taxon>Entelegynae</taxon>
        <taxon>Araneoidea</taxon>
        <taxon>Araneidae</taxon>
        <taxon>Caerostris</taxon>
    </lineage>
</organism>
<gene>
    <name evidence="2" type="ORF">CEXT_143611</name>
</gene>
<comment type="caution">
    <text evidence="2">The sequence shown here is derived from an EMBL/GenBank/DDBJ whole genome shotgun (WGS) entry which is preliminary data.</text>
</comment>
<feature type="domain" description="MADF" evidence="1">
    <location>
        <begin position="12"/>
        <end position="62"/>
    </location>
</feature>
<sequence length="155" mass="18094">MISIAAEISKIRPITVEEVKKKIKTLRSQYSAEKSYRWSCLNSGLPQAYISKLWCYNLLSFLEPILKMWRQKILQSAIRKMFENICPKKEMEENNILSPNAIKKRKKSLKSSKVTSNPEVHDAFGKYVASELRIITDKGILLENQRCNSRHFKRC</sequence>
<dbReference type="Proteomes" id="UP001054945">
    <property type="component" value="Unassembled WGS sequence"/>
</dbReference>
<reference evidence="2 3" key="1">
    <citation type="submission" date="2021-06" db="EMBL/GenBank/DDBJ databases">
        <title>Caerostris extrusa draft genome.</title>
        <authorList>
            <person name="Kono N."/>
            <person name="Arakawa K."/>
        </authorList>
    </citation>
    <scope>NUCLEOTIDE SEQUENCE [LARGE SCALE GENOMIC DNA]</scope>
</reference>
<evidence type="ECO:0000313" key="2">
    <source>
        <dbReference type="EMBL" id="GIX82108.1"/>
    </source>
</evidence>
<dbReference type="InterPro" id="IPR006578">
    <property type="entry name" value="MADF-dom"/>
</dbReference>
<evidence type="ECO:0000259" key="1">
    <source>
        <dbReference type="Pfam" id="PF10545"/>
    </source>
</evidence>
<keyword evidence="3" id="KW-1185">Reference proteome</keyword>
<accession>A0AAV4NBT2</accession>
<name>A0AAV4NBT2_CAEEX</name>
<dbReference type="Pfam" id="PF10545">
    <property type="entry name" value="MADF_DNA_bdg"/>
    <property type="match status" value="1"/>
</dbReference>
<evidence type="ECO:0000313" key="3">
    <source>
        <dbReference type="Proteomes" id="UP001054945"/>
    </source>
</evidence>
<dbReference type="AlphaFoldDB" id="A0AAV4NBT2"/>